<keyword evidence="1" id="KW-0732">Signal</keyword>
<evidence type="ECO:0000256" key="1">
    <source>
        <dbReference type="SAM" id="SignalP"/>
    </source>
</evidence>
<accession>A0A7W9YFU3</accession>
<evidence type="ECO:0000313" key="2">
    <source>
        <dbReference type="EMBL" id="MBB6171383.1"/>
    </source>
</evidence>
<comment type="caution">
    <text evidence="2">The sequence shown here is derived from an EMBL/GenBank/DDBJ whole genome shotgun (WGS) entry which is preliminary data.</text>
</comment>
<dbReference type="EMBL" id="JACHDS010000001">
    <property type="protein sequence ID" value="MBB6171383.1"/>
    <property type="molecule type" value="Genomic_DNA"/>
</dbReference>
<feature type="chain" id="PRO_5030601474" evidence="1">
    <location>
        <begin position="31"/>
        <end position="164"/>
    </location>
</feature>
<dbReference type="RefSeq" id="WP_184074662.1">
    <property type="nucleotide sequence ID" value="NZ_JACHDS010000001.1"/>
</dbReference>
<organism evidence="2 3">
    <name type="scientific">Nocardiopsis mwathae</name>
    <dbReference type="NCBI Taxonomy" id="1472723"/>
    <lineage>
        <taxon>Bacteria</taxon>
        <taxon>Bacillati</taxon>
        <taxon>Actinomycetota</taxon>
        <taxon>Actinomycetes</taxon>
        <taxon>Streptosporangiales</taxon>
        <taxon>Nocardiopsidaceae</taxon>
        <taxon>Nocardiopsis</taxon>
    </lineage>
</organism>
<proteinExistence type="predicted"/>
<evidence type="ECO:0000313" key="3">
    <source>
        <dbReference type="Proteomes" id="UP000546642"/>
    </source>
</evidence>
<dbReference type="AlphaFoldDB" id="A0A7W9YFU3"/>
<gene>
    <name evidence="2" type="ORF">HNR23_001443</name>
</gene>
<feature type="signal peptide" evidence="1">
    <location>
        <begin position="1"/>
        <end position="30"/>
    </location>
</feature>
<sequence>MQPIRTLVRRAAALGVAALVGVTLLGSAPAGVGQDMRTTAEQMGASDDPKHDPWLYDPAVIKDGKVASSTKTDSGTIHLAYGTYLGIQYAWAWVQDPANPDHHLSLDVDLDGDRRWDDSRYVRLGDRQYTPGYPTAKTSERAFQACILEDTALPCKPELRSPWW</sequence>
<keyword evidence="3" id="KW-1185">Reference proteome</keyword>
<name>A0A7W9YFU3_9ACTN</name>
<reference evidence="2 3" key="1">
    <citation type="submission" date="2020-08" db="EMBL/GenBank/DDBJ databases">
        <title>Sequencing the genomes of 1000 actinobacteria strains.</title>
        <authorList>
            <person name="Klenk H.-P."/>
        </authorList>
    </citation>
    <scope>NUCLEOTIDE SEQUENCE [LARGE SCALE GENOMIC DNA]</scope>
    <source>
        <strain evidence="2 3">DSM 46659</strain>
    </source>
</reference>
<dbReference type="Proteomes" id="UP000546642">
    <property type="component" value="Unassembled WGS sequence"/>
</dbReference>
<protein>
    <submittedName>
        <fullName evidence="2">Uncharacterized protein</fullName>
    </submittedName>
</protein>